<sequence>MIRPFLSEVKTEGGVSSYEIRDLTPGATYDLELYATNSIKQNTTKEFIFQTPLDPAQMGRIVAEAKAHFPAPPRSISALLSRANPSLSVAPSTICHHDIASFLQRIPDCLFSVQVASVPPAGFFSCSPPFDMSLRPTSDQTNVLATAVGTYPPLGPDIVGRSHLSFSPQPFVASETVYPPTSSSTLSCLDTLSAHPLFHFCQLVMQRRKGVNYSTTRVVFSFGRLKRTILRTHETAFIFPPVFILYTHIHVYFIYPYSMLV</sequence>
<dbReference type="InterPro" id="IPR013783">
    <property type="entry name" value="Ig-like_fold"/>
</dbReference>
<keyword evidence="1" id="KW-0812">Transmembrane</keyword>
<dbReference type="EMBL" id="CAAALY010246050">
    <property type="protein sequence ID" value="VEL33592.1"/>
    <property type="molecule type" value="Genomic_DNA"/>
</dbReference>
<accession>A0A3S5C3W0</accession>
<keyword evidence="1" id="KW-0472">Membrane</keyword>
<reference evidence="2" key="1">
    <citation type="submission" date="2018-11" db="EMBL/GenBank/DDBJ databases">
        <authorList>
            <consortium name="Pathogen Informatics"/>
        </authorList>
    </citation>
    <scope>NUCLEOTIDE SEQUENCE</scope>
</reference>
<name>A0A3S5C3W0_9PLAT</name>
<feature type="transmembrane region" description="Helical" evidence="1">
    <location>
        <begin position="236"/>
        <end position="255"/>
    </location>
</feature>
<keyword evidence="1" id="KW-1133">Transmembrane helix</keyword>
<proteinExistence type="predicted"/>
<organism evidence="2 3">
    <name type="scientific">Protopolystoma xenopodis</name>
    <dbReference type="NCBI Taxonomy" id="117903"/>
    <lineage>
        <taxon>Eukaryota</taxon>
        <taxon>Metazoa</taxon>
        <taxon>Spiralia</taxon>
        <taxon>Lophotrochozoa</taxon>
        <taxon>Platyhelminthes</taxon>
        <taxon>Monogenea</taxon>
        <taxon>Polyopisthocotylea</taxon>
        <taxon>Polystomatidea</taxon>
        <taxon>Polystomatidae</taxon>
        <taxon>Protopolystoma</taxon>
    </lineage>
</organism>
<evidence type="ECO:0000256" key="1">
    <source>
        <dbReference type="SAM" id="Phobius"/>
    </source>
</evidence>
<dbReference type="AlphaFoldDB" id="A0A3S5C3W0"/>
<comment type="caution">
    <text evidence="2">The sequence shown here is derived from an EMBL/GenBank/DDBJ whole genome shotgun (WGS) entry which is preliminary data.</text>
</comment>
<evidence type="ECO:0000313" key="3">
    <source>
        <dbReference type="Proteomes" id="UP000784294"/>
    </source>
</evidence>
<dbReference type="Proteomes" id="UP000784294">
    <property type="component" value="Unassembled WGS sequence"/>
</dbReference>
<keyword evidence="3" id="KW-1185">Reference proteome</keyword>
<evidence type="ECO:0000313" key="2">
    <source>
        <dbReference type="EMBL" id="VEL33592.1"/>
    </source>
</evidence>
<gene>
    <name evidence="2" type="ORF">PXEA_LOCUS27032</name>
</gene>
<dbReference type="Gene3D" id="2.60.40.10">
    <property type="entry name" value="Immunoglobulins"/>
    <property type="match status" value="1"/>
</dbReference>
<protein>
    <submittedName>
        <fullName evidence="2">Uncharacterized protein</fullName>
    </submittedName>
</protein>